<evidence type="ECO:0000256" key="2">
    <source>
        <dbReference type="ARBA" id="ARBA00004651"/>
    </source>
</evidence>
<dbReference type="InterPro" id="IPR036890">
    <property type="entry name" value="HATPase_C_sf"/>
</dbReference>
<dbReference type="Proteomes" id="UP000095544">
    <property type="component" value="Unassembled WGS sequence"/>
</dbReference>
<evidence type="ECO:0000313" key="18">
    <source>
        <dbReference type="Proteomes" id="UP000095544"/>
    </source>
</evidence>
<evidence type="ECO:0000256" key="14">
    <source>
        <dbReference type="SAM" id="Phobius"/>
    </source>
</evidence>
<evidence type="ECO:0000256" key="5">
    <source>
        <dbReference type="ARBA" id="ARBA00022553"/>
    </source>
</evidence>
<dbReference type="EMBL" id="CYZU01000043">
    <property type="protein sequence ID" value="CUO91967.1"/>
    <property type="molecule type" value="Genomic_DNA"/>
</dbReference>
<dbReference type="PROSITE" id="PS50109">
    <property type="entry name" value="HIS_KIN"/>
    <property type="match status" value="1"/>
</dbReference>
<evidence type="ECO:0000256" key="10">
    <source>
        <dbReference type="ARBA" id="ARBA00022840"/>
    </source>
</evidence>
<dbReference type="PANTHER" id="PTHR45528">
    <property type="entry name" value="SENSOR HISTIDINE KINASE CPXA"/>
    <property type="match status" value="1"/>
</dbReference>
<keyword evidence="12" id="KW-0902">Two-component regulatory system</keyword>
<dbReference type="GO" id="GO:0005524">
    <property type="term" value="F:ATP binding"/>
    <property type="evidence" value="ECO:0007669"/>
    <property type="project" value="UniProtKB-KW"/>
</dbReference>
<comment type="subcellular location">
    <subcellularLocation>
        <location evidence="2">Cell membrane</location>
        <topology evidence="2">Multi-pass membrane protein</topology>
    </subcellularLocation>
</comment>
<evidence type="ECO:0000256" key="1">
    <source>
        <dbReference type="ARBA" id="ARBA00000085"/>
    </source>
</evidence>
<keyword evidence="4" id="KW-1003">Cell membrane</keyword>
<dbReference type="SMART" id="SM00388">
    <property type="entry name" value="HisKA"/>
    <property type="match status" value="1"/>
</dbReference>
<name>A0A174J2A8_9FIRM</name>
<dbReference type="CDD" id="cd06225">
    <property type="entry name" value="HAMP"/>
    <property type="match status" value="1"/>
</dbReference>
<comment type="catalytic activity">
    <reaction evidence="1">
        <text>ATP + protein L-histidine = ADP + protein N-phospho-L-histidine.</text>
        <dbReference type="EC" id="2.7.13.3"/>
    </reaction>
</comment>
<evidence type="ECO:0000256" key="9">
    <source>
        <dbReference type="ARBA" id="ARBA00022777"/>
    </source>
</evidence>
<proteinExistence type="predicted"/>
<dbReference type="GO" id="GO:0005886">
    <property type="term" value="C:plasma membrane"/>
    <property type="evidence" value="ECO:0007669"/>
    <property type="project" value="UniProtKB-SubCell"/>
</dbReference>
<protein>
    <recommendedName>
        <fullName evidence="3">histidine kinase</fullName>
        <ecNumber evidence="3">2.7.13.3</ecNumber>
    </recommendedName>
</protein>
<evidence type="ECO:0000256" key="13">
    <source>
        <dbReference type="ARBA" id="ARBA00023136"/>
    </source>
</evidence>
<dbReference type="STRING" id="39482.ERS852491_03711"/>
<dbReference type="EC" id="2.7.13.3" evidence="3"/>
<feature type="domain" description="HAMP" evidence="16">
    <location>
        <begin position="200"/>
        <end position="243"/>
    </location>
</feature>
<keyword evidence="11 14" id="KW-1133">Transmembrane helix</keyword>
<sequence>MIKKMKTAVKSWKIRTKLSILMLAAAIASLSLFWGIWSNMGNVWKFLCRFPSITWDENALIEELEANAKYYDVPDREENKDAQAEFKSFFAPKDEYTGIYVYEIGGDGLFRAGAYPEITERMVYGSLLDAGYKISSGEIENHDQRPMEFRNGKYSVMIYSYHAMKMVYPYLLFSVLISVGAFLTINLFFINRRMKDVLCLKDEVLQMASGNLKHPVPDCGEDEIGILAEELDKLRTALDENICQEEESRKANQDLITAISHDLRTPLTILNGYLEVLQLKKIPKSMEEEYLARCLQKTSDIKEMTDKMFEYALVFEETEAVNMEKVPVQDLQEILQENLDFLRLAGFEAEVNIEESQGFMKGDIVILKRIFNNLFSNILKYGDKKNPVRLTFKTEKQQLKTTLINTVKKEVNETDSNRIGLKSVEKMVEIHGGELYVLSEADIYTIQVSIPRGT</sequence>
<keyword evidence="6 17" id="KW-0808">Transferase</keyword>
<reference evidence="17 18" key="1">
    <citation type="submission" date="2015-09" db="EMBL/GenBank/DDBJ databases">
        <authorList>
            <consortium name="Pathogen Informatics"/>
        </authorList>
    </citation>
    <scope>NUCLEOTIDE SEQUENCE [LARGE SCALE GENOMIC DNA]</scope>
    <source>
        <strain evidence="17 18">2789STDY5834876</strain>
    </source>
</reference>
<keyword evidence="10" id="KW-0067">ATP-binding</keyword>
<dbReference type="InterPro" id="IPR003661">
    <property type="entry name" value="HisK_dim/P_dom"/>
</dbReference>
<evidence type="ECO:0000259" key="15">
    <source>
        <dbReference type="PROSITE" id="PS50109"/>
    </source>
</evidence>
<dbReference type="InterPro" id="IPR036097">
    <property type="entry name" value="HisK_dim/P_sf"/>
</dbReference>
<evidence type="ECO:0000256" key="3">
    <source>
        <dbReference type="ARBA" id="ARBA00012438"/>
    </source>
</evidence>
<keyword evidence="7 14" id="KW-0812">Transmembrane</keyword>
<keyword evidence="8" id="KW-0547">Nucleotide-binding</keyword>
<dbReference type="OrthoDB" id="9792991at2"/>
<evidence type="ECO:0000313" key="17">
    <source>
        <dbReference type="EMBL" id="CUO91967.1"/>
    </source>
</evidence>
<evidence type="ECO:0000256" key="8">
    <source>
        <dbReference type="ARBA" id="ARBA00022741"/>
    </source>
</evidence>
<dbReference type="PANTHER" id="PTHR45528:SF1">
    <property type="entry name" value="SENSOR HISTIDINE KINASE CPXA"/>
    <property type="match status" value="1"/>
</dbReference>
<accession>A0A174J2A8</accession>
<dbReference type="Gene3D" id="3.30.565.10">
    <property type="entry name" value="Histidine kinase-like ATPase, C-terminal domain"/>
    <property type="match status" value="1"/>
</dbReference>
<dbReference type="AlphaFoldDB" id="A0A174J2A8"/>
<evidence type="ECO:0000256" key="4">
    <source>
        <dbReference type="ARBA" id="ARBA00022475"/>
    </source>
</evidence>
<evidence type="ECO:0000256" key="11">
    <source>
        <dbReference type="ARBA" id="ARBA00022989"/>
    </source>
</evidence>
<dbReference type="PROSITE" id="PS50885">
    <property type="entry name" value="HAMP"/>
    <property type="match status" value="1"/>
</dbReference>
<dbReference type="SUPFAM" id="SSF55874">
    <property type="entry name" value="ATPase domain of HSP90 chaperone/DNA topoisomerase II/histidine kinase"/>
    <property type="match status" value="1"/>
</dbReference>
<feature type="transmembrane region" description="Helical" evidence="14">
    <location>
        <begin position="20"/>
        <end position="37"/>
    </location>
</feature>
<organism evidence="17 18">
    <name type="scientific">Faecalicatena contorta</name>
    <dbReference type="NCBI Taxonomy" id="39482"/>
    <lineage>
        <taxon>Bacteria</taxon>
        <taxon>Bacillati</taxon>
        <taxon>Bacillota</taxon>
        <taxon>Clostridia</taxon>
        <taxon>Lachnospirales</taxon>
        <taxon>Lachnospiraceae</taxon>
        <taxon>Faecalicatena</taxon>
    </lineage>
</organism>
<dbReference type="Gene3D" id="6.10.340.10">
    <property type="match status" value="1"/>
</dbReference>
<dbReference type="InterPro" id="IPR005467">
    <property type="entry name" value="His_kinase_dom"/>
</dbReference>
<gene>
    <name evidence="17" type="primary">baeS_4</name>
    <name evidence="17" type="ORF">ERS852491_03711</name>
</gene>
<keyword evidence="13 14" id="KW-0472">Membrane</keyword>
<dbReference type="RefSeq" id="WP_050639372.1">
    <property type="nucleotide sequence ID" value="NZ_CABKUE010000006.1"/>
</dbReference>
<dbReference type="GO" id="GO:0000155">
    <property type="term" value="F:phosphorelay sensor kinase activity"/>
    <property type="evidence" value="ECO:0007669"/>
    <property type="project" value="InterPro"/>
</dbReference>
<dbReference type="Pfam" id="PF00512">
    <property type="entry name" value="HisKA"/>
    <property type="match status" value="1"/>
</dbReference>
<dbReference type="SUPFAM" id="SSF47384">
    <property type="entry name" value="Homodimeric domain of signal transducing histidine kinase"/>
    <property type="match status" value="1"/>
</dbReference>
<feature type="domain" description="Histidine kinase" evidence="15">
    <location>
        <begin position="258"/>
        <end position="454"/>
    </location>
</feature>
<dbReference type="InterPro" id="IPR003660">
    <property type="entry name" value="HAMP_dom"/>
</dbReference>
<keyword evidence="9 17" id="KW-0418">Kinase</keyword>
<evidence type="ECO:0000256" key="12">
    <source>
        <dbReference type="ARBA" id="ARBA00023012"/>
    </source>
</evidence>
<evidence type="ECO:0000256" key="6">
    <source>
        <dbReference type="ARBA" id="ARBA00022679"/>
    </source>
</evidence>
<dbReference type="CDD" id="cd00082">
    <property type="entry name" value="HisKA"/>
    <property type="match status" value="1"/>
</dbReference>
<dbReference type="Gene3D" id="1.10.287.130">
    <property type="match status" value="1"/>
</dbReference>
<evidence type="ECO:0000256" key="7">
    <source>
        <dbReference type="ARBA" id="ARBA00022692"/>
    </source>
</evidence>
<dbReference type="InterPro" id="IPR050398">
    <property type="entry name" value="HssS/ArlS-like"/>
</dbReference>
<keyword evidence="5" id="KW-0597">Phosphoprotein</keyword>
<feature type="transmembrane region" description="Helical" evidence="14">
    <location>
        <begin position="167"/>
        <end position="190"/>
    </location>
</feature>
<evidence type="ECO:0000259" key="16">
    <source>
        <dbReference type="PROSITE" id="PS50885"/>
    </source>
</evidence>